<evidence type="ECO:0000256" key="2">
    <source>
        <dbReference type="ARBA" id="ARBA00022475"/>
    </source>
</evidence>
<dbReference type="EMBL" id="JBHSMI010000023">
    <property type="protein sequence ID" value="MFC5403278.1"/>
    <property type="molecule type" value="Genomic_DNA"/>
</dbReference>
<keyword evidence="3" id="KW-0597">Phosphoprotein</keyword>
<dbReference type="Pfam" id="PF02518">
    <property type="entry name" value="HATPase_c"/>
    <property type="match status" value="1"/>
</dbReference>
<comment type="subcellular location">
    <subcellularLocation>
        <location evidence="1">Cell membrane</location>
        <topology evidence="1">Multi-pass membrane protein</topology>
    </subcellularLocation>
</comment>
<keyword evidence="7" id="KW-1133">Transmembrane helix</keyword>
<sequence>MIRIHLKFRDMPLKRKLYLCIILLIVVPLIITGFYLNNQFANLTLNKSSDIALQTLKQTRQNFDSLLADTNDLSLRILSNAQIQKFIKEDYNKALDYDRYYRDIFSWLNDLKGSKMVFDTISIIHGNKVLFQMGTLDSNVNSEHVERALALKGKLYWAVEGDKLYAYRRIMDFSKYGNDLGVVKINISEEAIYHFYQGINAYDASNLTLVDSAGTVLSSSLKNKIGHKYEPFDEMKRRISNRSDGFFSEKIGNTNNIVLFYRIAPTNWFLIQTIPESSFTPLKTTINTLLLIAIALCILFGFLFSLIQNSYLIKPLGKLRTEMAKLRTGNFNIHLNTESKDEIGEINQGFIRMTQQLKETIDDVYISKIKQREAELTALQAQINPHFLYNTLDSIHWLAMKHRNYDVSEQIEALSEIFKHVLSKGQPIVTIREELDFLENYMFIQKAKYGQRIRLMISADPTLMDYKTPKLILQPLVENAILHGLEEKLEGGTIDVRIDIIDNNVRFVVSDDGIGTDQKRINRMMSGGDGIQDVFALKNIDDRIKLNYGQEYGLKFRSKEREGTVVEVLIPLMT</sequence>
<evidence type="ECO:0000313" key="9">
    <source>
        <dbReference type="EMBL" id="MFC5403278.1"/>
    </source>
</evidence>
<dbReference type="CDD" id="cd06225">
    <property type="entry name" value="HAMP"/>
    <property type="match status" value="1"/>
</dbReference>
<dbReference type="Gene3D" id="3.30.450.20">
    <property type="entry name" value="PAS domain"/>
    <property type="match status" value="1"/>
</dbReference>
<keyword evidence="6 7" id="KW-0472">Membrane</keyword>
<dbReference type="SUPFAM" id="SSF55874">
    <property type="entry name" value="ATPase domain of HSP90 chaperone/DNA topoisomerase II/histidine kinase"/>
    <property type="match status" value="1"/>
</dbReference>
<dbReference type="Pfam" id="PF00672">
    <property type="entry name" value="HAMP"/>
    <property type="match status" value="1"/>
</dbReference>
<dbReference type="PROSITE" id="PS50885">
    <property type="entry name" value="HAMP"/>
    <property type="match status" value="1"/>
</dbReference>
<dbReference type="EC" id="2.7.13.3" evidence="9"/>
<dbReference type="InterPro" id="IPR036890">
    <property type="entry name" value="HATPase_C_sf"/>
</dbReference>
<evidence type="ECO:0000256" key="5">
    <source>
        <dbReference type="ARBA" id="ARBA00022777"/>
    </source>
</evidence>
<dbReference type="PANTHER" id="PTHR34220">
    <property type="entry name" value="SENSOR HISTIDINE KINASE YPDA"/>
    <property type="match status" value="1"/>
</dbReference>
<dbReference type="Pfam" id="PF06580">
    <property type="entry name" value="His_kinase"/>
    <property type="match status" value="1"/>
</dbReference>
<keyword evidence="10" id="KW-1185">Reference proteome</keyword>
<dbReference type="Proteomes" id="UP001596113">
    <property type="component" value="Unassembled WGS sequence"/>
</dbReference>
<dbReference type="SUPFAM" id="SSF158472">
    <property type="entry name" value="HAMP domain-like"/>
    <property type="match status" value="1"/>
</dbReference>
<dbReference type="InterPro" id="IPR010559">
    <property type="entry name" value="Sig_transdc_His_kin_internal"/>
</dbReference>
<name>A0ABW0HSA8_9BACL</name>
<evidence type="ECO:0000313" key="10">
    <source>
        <dbReference type="Proteomes" id="UP001596113"/>
    </source>
</evidence>
<dbReference type="SMART" id="SM00304">
    <property type="entry name" value="HAMP"/>
    <property type="match status" value="1"/>
</dbReference>
<dbReference type="GO" id="GO:0004673">
    <property type="term" value="F:protein histidine kinase activity"/>
    <property type="evidence" value="ECO:0007669"/>
    <property type="project" value="UniProtKB-EC"/>
</dbReference>
<evidence type="ECO:0000256" key="7">
    <source>
        <dbReference type="SAM" id="Phobius"/>
    </source>
</evidence>
<keyword evidence="4 9" id="KW-0808">Transferase</keyword>
<accession>A0ABW0HSA8</accession>
<dbReference type="Gene3D" id="3.30.565.10">
    <property type="entry name" value="Histidine kinase-like ATPase, C-terminal domain"/>
    <property type="match status" value="1"/>
</dbReference>
<dbReference type="Gene3D" id="6.10.340.10">
    <property type="match status" value="1"/>
</dbReference>
<reference evidence="10" key="1">
    <citation type="journal article" date="2019" name="Int. J. Syst. Evol. Microbiol.">
        <title>The Global Catalogue of Microorganisms (GCM) 10K type strain sequencing project: providing services to taxonomists for standard genome sequencing and annotation.</title>
        <authorList>
            <consortium name="The Broad Institute Genomics Platform"/>
            <consortium name="The Broad Institute Genome Sequencing Center for Infectious Disease"/>
            <person name="Wu L."/>
            <person name="Ma J."/>
        </authorList>
    </citation>
    <scope>NUCLEOTIDE SEQUENCE [LARGE SCALE GENOMIC DNA]</scope>
    <source>
        <strain evidence="10">CGMCC 1.18575</strain>
    </source>
</reference>
<evidence type="ECO:0000256" key="3">
    <source>
        <dbReference type="ARBA" id="ARBA00022553"/>
    </source>
</evidence>
<comment type="caution">
    <text evidence="9">The sequence shown here is derived from an EMBL/GenBank/DDBJ whole genome shotgun (WGS) entry which is preliminary data.</text>
</comment>
<feature type="domain" description="HAMP" evidence="8">
    <location>
        <begin position="310"/>
        <end position="362"/>
    </location>
</feature>
<keyword evidence="7" id="KW-0812">Transmembrane</keyword>
<dbReference type="InterPro" id="IPR003660">
    <property type="entry name" value="HAMP_dom"/>
</dbReference>
<gene>
    <name evidence="9" type="ORF">ACFPOF_11110</name>
</gene>
<evidence type="ECO:0000256" key="4">
    <source>
        <dbReference type="ARBA" id="ARBA00022679"/>
    </source>
</evidence>
<feature type="transmembrane region" description="Helical" evidence="7">
    <location>
        <begin position="289"/>
        <end position="313"/>
    </location>
</feature>
<evidence type="ECO:0000259" key="8">
    <source>
        <dbReference type="PROSITE" id="PS50885"/>
    </source>
</evidence>
<organism evidence="9 10">
    <name type="scientific">Cohnella soli</name>
    <dbReference type="NCBI Taxonomy" id="425005"/>
    <lineage>
        <taxon>Bacteria</taxon>
        <taxon>Bacillati</taxon>
        <taxon>Bacillota</taxon>
        <taxon>Bacilli</taxon>
        <taxon>Bacillales</taxon>
        <taxon>Paenibacillaceae</taxon>
        <taxon>Cohnella</taxon>
    </lineage>
</organism>
<dbReference type="RefSeq" id="WP_378132492.1">
    <property type="nucleotide sequence ID" value="NZ_JBHSMI010000023.1"/>
</dbReference>
<feature type="transmembrane region" description="Helical" evidence="7">
    <location>
        <begin position="17"/>
        <end position="36"/>
    </location>
</feature>
<keyword evidence="5 9" id="KW-0418">Kinase</keyword>
<protein>
    <submittedName>
        <fullName evidence="9">Sensor histidine kinase</fullName>
        <ecNumber evidence="9">2.7.13.3</ecNumber>
    </submittedName>
</protein>
<dbReference type="PANTHER" id="PTHR34220:SF7">
    <property type="entry name" value="SENSOR HISTIDINE KINASE YPDA"/>
    <property type="match status" value="1"/>
</dbReference>
<proteinExistence type="predicted"/>
<evidence type="ECO:0000256" key="6">
    <source>
        <dbReference type="ARBA" id="ARBA00023136"/>
    </source>
</evidence>
<keyword evidence="2" id="KW-1003">Cell membrane</keyword>
<dbReference type="InterPro" id="IPR050640">
    <property type="entry name" value="Bact_2-comp_sensor_kinase"/>
</dbReference>
<evidence type="ECO:0000256" key="1">
    <source>
        <dbReference type="ARBA" id="ARBA00004651"/>
    </source>
</evidence>
<dbReference type="InterPro" id="IPR003594">
    <property type="entry name" value="HATPase_dom"/>
</dbReference>